<dbReference type="InterPro" id="IPR018743">
    <property type="entry name" value="DUF2292"/>
</dbReference>
<organism evidence="1 2">
    <name type="scientific">Novosphingobium guangzhouense</name>
    <dbReference type="NCBI Taxonomy" id="1850347"/>
    <lineage>
        <taxon>Bacteria</taxon>
        <taxon>Pseudomonadati</taxon>
        <taxon>Pseudomonadota</taxon>
        <taxon>Alphaproteobacteria</taxon>
        <taxon>Sphingomonadales</taxon>
        <taxon>Sphingomonadaceae</taxon>
        <taxon>Novosphingobium</taxon>
    </lineage>
</organism>
<sequence>MRMRITKPADATAAEHPLLNEGVQHVIEALQRLRFGVIQLTVHDGKLMQVDVTERRRFNH</sequence>
<evidence type="ECO:0000313" key="1">
    <source>
        <dbReference type="EMBL" id="PNU01922.1"/>
    </source>
</evidence>
<name>A0A2K2FT23_9SPHN</name>
<reference evidence="1 2" key="1">
    <citation type="submission" date="2016-05" db="EMBL/GenBank/DDBJ databases">
        <title>Complete genome sequence of Novosphingobium guangzhouense SA925(T).</title>
        <authorList>
            <person name="Sha S."/>
        </authorList>
    </citation>
    <scope>NUCLEOTIDE SEQUENCE [LARGE SCALE GENOMIC DNA]</scope>
    <source>
        <strain evidence="1 2">SA925</strain>
    </source>
</reference>
<proteinExistence type="predicted"/>
<dbReference type="Pfam" id="PF10055">
    <property type="entry name" value="DUF2292"/>
    <property type="match status" value="1"/>
</dbReference>
<accession>A0A2K2FT23</accession>
<dbReference type="AlphaFoldDB" id="A0A2K2FT23"/>
<gene>
    <name evidence="1" type="ORF">A8V01_10705</name>
</gene>
<dbReference type="EMBL" id="LYMM01000095">
    <property type="protein sequence ID" value="PNU01922.1"/>
    <property type="molecule type" value="Genomic_DNA"/>
</dbReference>
<dbReference type="Proteomes" id="UP000236327">
    <property type="component" value="Unassembled WGS sequence"/>
</dbReference>
<evidence type="ECO:0000313" key="2">
    <source>
        <dbReference type="Proteomes" id="UP000236327"/>
    </source>
</evidence>
<keyword evidence="2" id="KW-1185">Reference proteome</keyword>
<evidence type="ECO:0008006" key="3">
    <source>
        <dbReference type="Google" id="ProtNLM"/>
    </source>
</evidence>
<comment type="caution">
    <text evidence="1">The sequence shown here is derived from an EMBL/GenBank/DDBJ whole genome shotgun (WGS) entry which is preliminary data.</text>
</comment>
<protein>
    <recommendedName>
        <fullName evidence="3">DUF2292 domain-containing protein</fullName>
    </recommendedName>
</protein>